<dbReference type="SUPFAM" id="SSF52540">
    <property type="entry name" value="P-loop containing nucleoside triphosphate hydrolases"/>
    <property type="match status" value="1"/>
</dbReference>
<evidence type="ECO:0000256" key="5">
    <source>
        <dbReference type="ARBA" id="ARBA00022840"/>
    </source>
</evidence>
<dbReference type="EC" id="7.6.2.11" evidence="8"/>
<dbReference type="InterPro" id="IPR005893">
    <property type="entry name" value="PotA-like"/>
</dbReference>
<evidence type="ECO:0000256" key="4">
    <source>
        <dbReference type="ARBA" id="ARBA00022741"/>
    </source>
</evidence>
<dbReference type="EMBL" id="JBHTMN010000002">
    <property type="protein sequence ID" value="MFD1381859.1"/>
    <property type="molecule type" value="Genomic_DNA"/>
</dbReference>
<dbReference type="PANTHER" id="PTHR42781">
    <property type="entry name" value="SPERMIDINE/PUTRESCINE IMPORT ATP-BINDING PROTEIN POTA"/>
    <property type="match status" value="1"/>
</dbReference>
<comment type="catalytic activity">
    <reaction evidence="8">
        <text>ATP + H2O + polyamine-[polyamine-binding protein]Side 1 = ADP + phosphate + polyamineSide 2 + [polyamine-binding protein]Side 1.</text>
        <dbReference type="EC" id="7.6.2.11"/>
    </reaction>
</comment>
<feature type="domain" description="ABC transporter" evidence="9">
    <location>
        <begin position="27"/>
        <end position="257"/>
    </location>
</feature>
<dbReference type="InterPro" id="IPR013611">
    <property type="entry name" value="Transp-assoc_OB_typ2"/>
</dbReference>
<dbReference type="InterPro" id="IPR003593">
    <property type="entry name" value="AAA+_ATPase"/>
</dbReference>
<keyword evidence="3" id="KW-0997">Cell inner membrane</keyword>
<evidence type="ECO:0000256" key="2">
    <source>
        <dbReference type="ARBA" id="ARBA00022475"/>
    </source>
</evidence>
<keyword evidence="2 8" id="KW-1003">Cell membrane</keyword>
<comment type="function">
    <text evidence="8">Part of the ABC transporter complex PotABCD involved in spermidine/putrescine import. Responsible for energy coupling to the transport system.</text>
</comment>
<dbReference type="Gene3D" id="2.40.50.100">
    <property type="match status" value="1"/>
</dbReference>
<name>A0ABW4AX88_9GAMM</name>
<gene>
    <name evidence="8" type="primary">potA</name>
    <name evidence="10" type="ORF">ACFQ45_00655</name>
</gene>
<dbReference type="InterPro" id="IPR008995">
    <property type="entry name" value="Mo/tungstate-bd_C_term_dom"/>
</dbReference>
<evidence type="ECO:0000256" key="7">
    <source>
        <dbReference type="ARBA" id="ARBA00023136"/>
    </source>
</evidence>
<dbReference type="SUPFAM" id="SSF50331">
    <property type="entry name" value="MOP-like"/>
    <property type="match status" value="1"/>
</dbReference>
<evidence type="ECO:0000256" key="3">
    <source>
        <dbReference type="ARBA" id="ARBA00022519"/>
    </source>
</evidence>
<dbReference type="PROSITE" id="PS00211">
    <property type="entry name" value="ABC_TRANSPORTER_1"/>
    <property type="match status" value="1"/>
</dbReference>
<sequence>MLALTEKSVINSAGQFGRDTESRTPLIEIRGISKSFHSFTAINDLSLNIYEKEFFALLGPSGCGKSTLLRMLAGFETPTSGQILLNGENMVSIPPEKRPINMMFQSYALFPHLTLEQNIAFGLKRLNMAKDEIHSRVAEMLSLVQMEKFARRKPGQISGGQRQRIALARSLARRPKMLLLDEPMAALDKKLRRETQLELMDIQHQLGTTFVIVTHDQEEAMTVANRIGIMDHGHLVQVSTPLETYENPVSRHVAEFVGDTNVFCGHVNAVKESGWQFCLDKVDTVLVAPELTGVPSGNIKYLNVRPEKMAVSRDYEEDSSNYLKGTIIDVAYLGNLSTYYVDVGLDKPVLAQMTNSQRLHTEHFAEGDVVWVSWYPQDGQLLVR</sequence>
<proteinExistence type="inferred from homology"/>
<keyword evidence="7 8" id="KW-0472">Membrane</keyword>
<keyword evidence="1 8" id="KW-0813">Transport</keyword>
<evidence type="ECO:0000256" key="8">
    <source>
        <dbReference type="RuleBase" id="RU364083"/>
    </source>
</evidence>
<evidence type="ECO:0000256" key="1">
    <source>
        <dbReference type="ARBA" id="ARBA00022448"/>
    </source>
</evidence>
<dbReference type="InterPro" id="IPR003439">
    <property type="entry name" value="ABC_transporter-like_ATP-bd"/>
</dbReference>
<dbReference type="PROSITE" id="PS50893">
    <property type="entry name" value="ABC_TRANSPORTER_2"/>
    <property type="match status" value="1"/>
</dbReference>
<comment type="similarity">
    <text evidence="8">Belongs to the ABC transporter superfamily. Spermidine/putrescine importer (TC 3.A.1.11.1) family.</text>
</comment>
<dbReference type="Proteomes" id="UP001597059">
    <property type="component" value="Unassembled WGS sequence"/>
</dbReference>
<dbReference type="GO" id="GO:0005524">
    <property type="term" value="F:ATP binding"/>
    <property type="evidence" value="ECO:0007669"/>
    <property type="project" value="UniProtKB-KW"/>
</dbReference>
<evidence type="ECO:0000256" key="6">
    <source>
        <dbReference type="ARBA" id="ARBA00022967"/>
    </source>
</evidence>
<evidence type="ECO:0000313" key="11">
    <source>
        <dbReference type="Proteomes" id="UP001597059"/>
    </source>
</evidence>
<dbReference type="PANTHER" id="PTHR42781:SF5">
    <property type="entry name" value="PUTRESCINE TRANSPORT ATP-BINDING PROTEIN POTG"/>
    <property type="match status" value="1"/>
</dbReference>
<evidence type="ECO:0000313" key="10">
    <source>
        <dbReference type="EMBL" id="MFD1381859.1"/>
    </source>
</evidence>
<dbReference type="InterPro" id="IPR017871">
    <property type="entry name" value="ABC_transporter-like_CS"/>
</dbReference>
<reference evidence="11" key="1">
    <citation type="journal article" date="2019" name="Int. J. Syst. Evol. Microbiol.">
        <title>The Global Catalogue of Microorganisms (GCM) 10K type strain sequencing project: providing services to taxonomists for standard genome sequencing and annotation.</title>
        <authorList>
            <consortium name="The Broad Institute Genomics Platform"/>
            <consortium name="The Broad Institute Genome Sequencing Center for Infectious Disease"/>
            <person name="Wu L."/>
            <person name="Ma J."/>
        </authorList>
    </citation>
    <scope>NUCLEOTIDE SEQUENCE [LARGE SCALE GENOMIC DNA]</scope>
    <source>
        <strain evidence="11">JCM 30774</strain>
    </source>
</reference>
<dbReference type="NCBIfam" id="TIGR01187">
    <property type="entry name" value="potA"/>
    <property type="match status" value="1"/>
</dbReference>
<dbReference type="Pfam" id="PF08402">
    <property type="entry name" value="TOBE_2"/>
    <property type="match status" value="1"/>
</dbReference>
<dbReference type="InterPro" id="IPR027417">
    <property type="entry name" value="P-loop_NTPase"/>
</dbReference>
<dbReference type="SMART" id="SM00382">
    <property type="entry name" value="AAA"/>
    <property type="match status" value="1"/>
</dbReference>
<keyword evidence="5 8" id="KW-0067">ATP-binding</keyword>
<dbReference type="RefSeq" id="WP_377364315.1">
    <property type="nucleotide sequence ID" value="NZ_JBHTMN010000002.1"/>
</dbReference>
<protein>
    <recommendedName>
        <fullName evidence="8">Spermidine/putrescine import ATP-binding protein PotA</fullName>
        <ecNumber evidence="8">7.6.2.11</ecNumber>
    </recommendedName>
</protein>
<comment type="caution">
    <text evidence="10">The sequence shown here is derived from an EMBL/GenBank/DDBJ whole genome shotgun (WGS) entry which is preliminary data.</text>
</comment>
<keyword evidence="6 8" id="KW-1278">Translocase</keyword>
<dbReference type="Gene3D" id="3.40.50.300">
    <property type="entry name" value="P-loop containing nucleotide triphosphate hydrolases"/>
    <property type="match status" value="1"/>
</dbReference>
<dbReference type="InterPro" id="IPR050093">
    <property type="entry name" value="ABC_SmlMolc_Importer"/>
</dbReference>
<accession>A0ABW4AX88</accession>
<keyword evidence="11" id="KW-1185">Reference proteome</keyword>
<dbReference type="Pfam" id="PF00005">
    <property type="entry name" value="ABC_tran"/>
    <property type="match status" value="1"/>
</dbReference>
<keyword evidence="4 8" id="KW-0547">Nucleotide-binding</keyword>
<organism evidence="10 11">
    <name type="scientific">Rhodanobacter aciditrophus</name>
    <dbReference type="NCBI Taxonomy" id="1623218"/>
    <lineage>
        <taxon>Bacteria</taxon>
        <taxon>Pseudomonadati</taxon>
        <taxon>Pseudomonadota</taxon>
        <taxon>Gammaproteobacteria</taxon>
        <taxon>Lysobacterales</taxon>
        <taxon>Rhodanobacteraceae</taxon>
        <taxon>Rhodanobacter</taxon>
    </lineage>
</organism>
<evidence type="ECO:0000259" key="9">
    <source>
        <dbReference type="PROSITE" id="PS50893"/>
    </source>
</evidence>
<comment type="subunit">
    <text evidence="8">The complex is composed of two ATP-binding proteins (PotA), two transmembrane proteins (PotB and PotC) and a solute-binding protein (PotD).</text>
</comment>